<dbReference type="PANTHER" id="PTHR47756">
    <property type="entry name" value="BLL6612 PROTEIN-RELATED"/>
    <property type="match status" value="1"/>
</dbReference>
<dbReference type="SUPFAM" id="SSF88946">
    <property type="entry name" value="Sigma2 domain of RNA polymerase sigma factors"/>
    <property type="match status" value="1"/>
</dbReference>
<feature type="domain" description="DUF6596" evidence="2">
    <location>
        <begin position="178"/>
        <end position="268"/>
    </location>
</feature>
<name>A0A5C8HLT3_9MICO</name>
<dbReference type="AlphaFoldDB" id="A0A5C8HLT3"/>
<dbReference type="EMBL" id="VRSW01000006">
    <property type="protein sequence ID" value="TXK02703.1"/>
    <property type="molecule type" value="Genomic_DNA"/>
</dbReference>
<accession>A0A5C8HLT3</accession>
<dbReference type="Gene3D" id="1.10.1740.10">
    <property type="match status" value="1"/>
</dbReference>
<dbReference type="InterPro" id="IPR046531">
    <property type="entry name" value="DUF6596"/>
</dbReference>
<reference evidence="3 4" key="1">
    <citation type="submission" date="2019-08" db="EMBL/GenBank/DDBJ databases">
        <authorList>
            <person name="Dong K."/>
        </authorList>
    </citation>
    <scope>NUCLEOTIDE SEQUENCE [LARGE SCALE GENOMIC DNA]</scope>
    <source>
        <strain evidence="3 4">M4-8</strain>
    </source>
</reference>
<dbReference type="SUPFAM" id="SSF88659">
    <property type="entry name" value="Sigma3 and sigma4 domains of RNA polymerase sigma factors"/>
    <property type="match status" value="1"/>
</dbReference>
<feature type="domain" description="RNA polymerase sigma-70 region 2" evidence="1">
    <location>
        <begin position="16"/>
        <end position="75"/>
    </location>
</feature>
<sequence length="409" mass="44517">MSDIRSTEAALQQHWAPLLRRLTAYSRRFDLAEEALADAFEEAVRLWGATPPDNPAGWLYRTAKNRLVDSLRHEQVLRRRRHLIARPEAIEHEISDAVAPTSPADDRVELLWLACHPALAAEVRPILALRFVLGIDTERIASLFLVNAPTLAARLTRAKKRIAAAGLSTRDATPDPDRAPDVAHALYLAYTAAYYATDQAVASDVVALITTAASAIDDPTLASLRALVTLTHARRTARNPDADTLVTLRDQDRTLWRHDEIAAGLRAYAAIEPTTGFAEELRIMATIAALHCLAPSADRTDWQAIDRAYAKLEALTGSPLSTLNRQAARASSGRSIDPGAVAQLMAEIPHHYRVQVLAAHLQLDGGDIETARATLTAAIAQCPAPHERAALETELRRITQPTVPPAPAG</sequence>
<dbReference type="Proteomes" id="UP000321196">
    <property type="component" value="Unassembled WGS sequence"/>
</dbReference>
<dbReference type="RefSeq" id="WP_147826637.1">
    <property type="nucleotide sequence ID" value="NZ_BAAARG010000005.1"/>
</dbReference>
<dbReference type="GO" id="GO:0006352">
    <property type="term" value="P:DNA-templated transcription initiation"/>
    <property type="evidence" value="ECO:0007669"/>
    <property type="project" value="InterPro"/>
</dbReference>
<evidence type="ECO:0000259" key="2">
    <source>
        <dbReference type="Pfam" id="PF20239"/>
    </source>
</evidence>
<dbReference type="Pfam" id="PF04542">
    <property type="entry name" value="Sigma70_r2"/>
    <property type="match status" value="1"/>
</dbReference>
<dbReference type="OrthoDB" id="9780299at2"/>
<keyword evidence="4" id="KW-1185">Reference proteome</keyword>
<dbReference type="Pfam" id="PF20239">
    <property type="entry name" value="DUF6596"/>
    <property type="match status" value="1"/>
</dbReference>
<protein>
    <submittedName>
        <fullName evidence="3">RNA polymerase subunit sigma-24</fullName>
    </submittedName>
</protein>
<dbReference type="InterPro" id="IPR013324">
    <property type="entry name" value="RNA_pol_sigma_r3/r4-like"/>
</dbReference>
<evidence type="ECO:0000313" key="3">
    <source>
        <dbReference type="EMBL" id="TXK02703.1"/>
    </source>
</evidence>
<organism evidence="3 4">
    <name type="scientific">Microbacterium mitrae</name>
    <dbReference type="NCBI Taxonomy" id="664640"/>
    <lineage>
        <taxon>Bacteria</taxon>
        <taxon>Bacillati</taxon>
        <taxon>Actinomycetota</taxon>
        <taxon>Actinomycetes</taxon>
        <taxon>Micrococcales</taxon>
        <taxon>Microbacteriaceae</taxon>
        <taxon>Microbacterium</taxon>
    </lineage>
</organism>
<dbReference type="PANTHER" id="PTHR47756:SF2">
    <property type="entry name" value="BLL6612 PROTEIN"/>
    <property type="match status" value="1"/>
</dbReference>
<evidence type="ECO:0000259" key="1">
    <source>
        <dbReference type="Pfam" id="PF04542"/>
    </source>
</evidence>
<proteinExistence type="predicted"/>
<dbReference type="InterPro" id="IPR013325">
    <property type="entry name" value="RNA_pol_sigma_r2"/>
</dbReference>
<evidence type="ECO:0000313" key="4">
    <source>
        <dbReference type="Proteomes" id="UP000321196"/>
    </source>
</evidence>
<gene>
    <name evidence="3" type="ORF">FVP60_12545</name>
</gene>
<dbReference type="GO" id="GO:0003700">
    <property type="term" value="F:DNA-binding transcription factor activity"/>
    <property type="evidence" value="ECO:0007669"/>
    <property type="project" value="InterPro"/>
</dbReference>
<dbReference type="InterPro" id="IPR007627">
    <property type="entry name" value="RNA_pol_sigma70_r2"/>
</dbReference>
<comment type="caution">
    <text evidence="3">The sequence shown here is derived from an EMBL/GenBank/DDBJ whole genome shotgun (WGS) entry which is preliminary data.</text>
</comment>